<comment type="caution">
    <text evidence="1">The sequence shown here is derived from an EMBL/GenBank/DDBJ whole genome shotgun (WGS) entry which is preliminary data.</text>
</comment>
<dbReference type="PROSITE" id="PS51257">
    <property type="entry name" value="PROKAR_LIPOPROTEIN"/>
    <property type="match status" value="1"/>
</dbReference>
<organism evidence="1 2">
    <name type="scientific">Arenimonas donghaensis DSM 18148 = HO3-R19</name>
    <dbReference type="NCBI Taxonomy" id="1121014"/>
    <lineage>
        <taxon>Bacteria</taxon>
        <taxon>Pseudomonadati</taxon>
        <taxon>Pseudomonadota</taxon>
        <taxon>Gammaproteobacteria</taxon>
        <taxon>Lysobacterales</taxon>
        <taxon>Lysobacteraceae</taxon>
        <taxon>Arenimonas</taxon>
    </lineage>
</organism>
<sequence>MRIALGSFIAATLLLTGCGGDVPDEQASGNSSKARAIIAAAADEASKPSGEPGSRALANPLPGGVVPDFAYNATVDMSTQVGVTIRQVHLDVPGLGSQEAMDRLVAQFEAAGLVAGEQASEKNTLVRSVWTPGEDGAKGLAVVDGGGTHIALMGTDYEAGHSRRDDGYASALRLQINTK</sequence>
<proteinExistence type="predicted"/>
<name>A0A087MHP9_9GAMM</name>
<dbReference type="AlphaFoldDB" id="A0A087MHP9"/>
<dbReference type="STRING" id="1121014.N788_13235"/>
<reference evidence="2" key="1">
    <citation type="submission" date="2013-08" db="EMBL/GenBank/DDBJ databases">
        <title>Genome sequencing of Arenimonas donghaensis.</title>
        <authorList>
            <person name="Chen F."/>
            <person name="Wang G."/>
        </authorList>
    </citation>
    <scope>NUCLEOTIDE SEQUENCE [LARGE SCALE GENOMIC DNA]</scope>
    <source>
        <strain evidence="2">HO3-R19</strain>
    </source>
</reference>
<accession>A0A087MHP9</accession>
<evidence type="ECO:0000313" key="1">
    <source>
        <dbReference type="EMBL" id="KFL36402.1"/>
    </source>
</evidence>
<evidence type="ECO:0000313" key="2">
    <source>
        <dbReference type="Proteomes" id="UP000029085"/>
    </source>
</evidence>
<reference evidence="1 2" key="2">
    <citation type="journal article" date="2015" name="Stand. Genomic Sci.">
        <title>High quality draft genomic sequence of Arenimonas donghaensis DSM 18148(T).</title>
        <authorList>
            <person name="Chen F."/>
            <person name="Wang H."/>
            <person name="Cao Y."/>
            <person name="Li X."/>
            <person name="Wang G."/>
        </authorList>
    </citation>
    <scope>NUCLEOTIDE SEQUENCE [LARGE SCALE GENOMIC DNA]</scope>
    <source>
        <strain evidence="1 2">HO3-R19</strain>
    </source>
</reference>
<keyword evidence="2" id="KW-1185">Reference proteome</keyword>
<gene>
    <name evidence="1" type="ORF">N788_13235</name>
</gene>
<dbReference type="PATRIC" id="fig|1121014.3.peg.1708"/>
<protein>
    <submittedName>
        <fullName evidence="1">Uncharacterized protein</fullName>
    </submittedName>
</protein>
<dbReference type="OrthoDB" id="3783238at2"/>
<dbReference type="RefSeq" id="WP_034223853.1">
    <property type="nucleotide sequence ID" value="NZ_AVCJ01000017.1"/>
</dbReference>
<dbReference type="EMBL" id="AVCJ01000017">
    <property type="protein sequence ID" value="KFL36402.1"/>
    <property type="molecule type" value="Genomic_DNA"/>
</dbReference>
<dbReference type="Proteomes" id="UP000029085">
    <property type="component" value="Unassembled WGS sequence"/>
</dbReference>